<dbReference type="GO" id="GO:0008987">
    <property type="term" value="F:quinolinate synthetase A activity"/>
    <property type="evidence" value="ECO:0007669"/>
    <property type="project" value="UniProtKB-UniRule"/>
</dbReference>
<keyword evidence="8 9" id="KW-0411">Iron-sulfur</keyword>
<dbReference type="PANTHER" id="PTHR30573">
    <property type="entry name" value="QUINOLINATE SYNTHETASE A"/>
    <property type="match status" value="1"/>
</dbReference>
<dbReference type="HAMAP" id="MF_00568">
    <property type="entry name" value="NadA_type2"/>
    <property type="match status" value="1"/>
</dbReference>
<dbReference type="SUPFAM" id="SSF142754">
    <property type="entry name" value="NadA-like"/>
    <property type="match status" value="1"/>
</dbReference>
<comment type="similarity">
    <text evidence="9">Belongs to the quinolinate synthase family. Type 2 subfamily.</text>
</comment>
<dbReference type="NCBIfam" id="TIGR00550">
    <property type="entry name" value="nadA"/>
    <property type="match status" value="1"/>
</dbReference>
<evidence type="ECO:0000256" key="6">
    <source>
        <dbReference type="ARBA" id="ARBA00022723"/>
    </source>
</evidence>
<evidence type="ECO:0000256" key="2">
    <source>
        <dbReference type="ARBA" id="ARBA00012669"/>
    </source>
</evidence>
<feature type="binding site" evidence="9">
    <location>
        <begin position="110"/>
        <end position="112"/>
    </location>
    <ligand>
        <name>iminosuccinate</name>
        <dbReference type="ChEBI" id="CHEBI:77875"/>
    </ligand>
</feature>
<dbReference type="Pfam" id="PF02445">
    <property type="entry name" value="NadA"/>
    <property type="match status" value="1"/>
</dbReference>
<accession>A0A3G3IHC8</accession>
<dbReference type="InterPro" id="IPR023066">
    <property type="entry name" value="Quinolinate_synth_type2"/>
</dbReference>
<dbReference type="NCBIfam" id="NF006878">
    <property type="entry name" value="PRK09375.1-2"/>
    <property type="match status" value="1"/>
</dbReference>
<feature type="binding site" evidence="9">
    <location>
        <position position="127"/>
    </location>
    <ligand>
        <name>iminosuccinate</name>
        <dbReference type="ChEBI" id="CHEBI:77875"/>
    </ligand>
</feature>
<dbReference type="PANTHER" id="PTHR30573:SF0">
    <property type="entry name" value="QUINOLINATE SYNTHASE, CHLOROPLASTIC"/>
    <property type="match status" value="1"/>
</dbReference>
<comment type="catalytic activity">
    <reaction evidence="9">
        <text>iminosuccinate + dihydroxyacetone phosphate = quinolinate + phosphate + 2 H2O + H(+)</text>
        <dbReference type="Rhea" id="RHEA:25888"/>
        <dbReference type="ChEBI" id="CHEBI:15377"/>
        <dbReference type="ChEBI" id="CHEBI:15378"/>
        <dbReference type="ChEBI" id="CHEBI:29959"/>
        <dbReference type="ChEBI" id="CHEBI:43474"/>
        <dbReference type="ChEBI" id="CHEBI:57642"/>
        <dbReference type="ChEBI" id="CHEBI:77875"/>
        <dbReference type="EC" id="2.5.1.72"/>
    </reaction>
</comment>
<dbReference type="GeneID" id="41321778"/>
<feature type="binding site" evidence="9">
    <location>
        <position position="169"/>
    </location>
    <ligand>
        <name>[4Fe-4S] cluster</name>
        <dbReference type="ChEBI" id="CHEBI:49883"/>
    </ligand>
</feature>
<gene>
    <name evidence="9" type="primary">nadA</name>
    <name evidence="10" type="ORF">BKD89_04890</name>
</gene>
<protein>
    <recommendedName>
        <fullName evidence="2 9">Quinolinate synthase</fullName>
        <ecNumber evidence="2 9">2.5.1.72</ecNumber>
    </recommendedName>
</protein>
<keyword evidence="6 9" id="KW-0479">Metal-binding</keyword>
<keyword evidence="9" id="KW-0963">Cytoplasm</keyword>
<feature type="binding site" evidence="9">
    <location>
        <begin position="195"/>
        <end position="197"/>
    </location>
    <ligand>
        <name>iminosuccinate</name>
        <dbReference type="ChEBI" id="CHEBI:77875"/>
    </ligand>
</feature>
<dbReference type="OMA" id="CFCSTMN"/>
<dbReference type="AlphaFoldDB" id="A0A3G3IHC8"/>
<evidence type="ECO:0000313" key="11">
    <source>
        <dbReference type="Proteomes" id="UP000273278"/>
    </source>
</evidence>
<dbReference type="GO" id="GO:0005829">
    <property type="term" value="C:cytosol"/>
    <property type="evidence" value="ECO:0007669"/>
    <property type="project" value="TreeGrafter"/>
</dbReference>
<keyword evidence="3 9" id="KW-0004">4Fe-4S</keyword>
<dbReference type="GO" id="GO:0046872">
    <property type="term" value="F:metal ion binding"/>
    <property type="evidence" value="ECO:0007669"/>
    <property type="project" value="UniProtKB-KW"/>
</dbReference>
<feature type="binding site" evidence="9">
    <location>
        <position position="212"/>
    </location>
    <ligand>
        <name>iminosuccinate</name>
        <dbReference type="ChEBI" id="CHEBI:77875"/>
    </ligand>
</feature>
<name>A0A3G3IHC8_9ARCH</name>
<feature type="binding site" evidence="9">
    <location>
        <position position="39"/>
    </location>
    <ligand>
        <name>iminosuccinate</name>
        <dbReference type="ChEBI" id="CHEBI:77875"/>
    </ligand>
</feature>
<sequence>MQSVAQQIAALKKQKNAIILAHNYTLPEVQDLADFVGDSLSLSKKAAATDADIIVFCGVSFMGETAKILSPGKKVLLPEPEAKCAMAAMCSAEQIRQVRAKYPDAAVVGYVNTAAETKTEVDYCCTSANALNVVNAVPNDQIIFVPDSNLGRYVREKSGKDVILWSGFCPVHQCVTLRQVQELRAAHPDAEVVAHPECRLEVLEMASFVGSTEAILNYCIASDRKEFIVLTEWGMGHRLEKACPGKKFYFTNQSLCMTMKMISPESVLECLEKETGEIVLDRDVQEKAYVPVKRMTDILG</sequence>
<feature type="binding site" evidence="9">
    <location>
        <position position="84"/>
    </location>
    <ligand>
        <name>[4Fe-4S] cluster</name>
        <dbReference type="ChEBI" id="CHEBI:49883"/>
    </ligand>
</feature>
<keyword evidence="7 9" id="KW-0408">Iron</keyword>
<dbReference type="UniPathway" id="UPA00253">
    <property type="reaction ID" value="UER00327"/>
</dbReference>
<comment type="subcellular location">
    <subcellularLocation>
        <location evidence="9">Cytoplasm</location>
    </subcellularLocation>
</comment>
<dbReference type="Proteomes" id="UP000273278">
    <property type="component" value="Chromosome"/>
</dbReference>
<feature type="binding site" evidence="9">
    <location>
        <position position="22"/>
    </location>
    <ligand>
        <name>iminosuccinate</name>
        <dbReference type="ChEBI" id="CHEBI:77875"/>
    </ligand>
</feature>
<proteinExistence type="inferred from homology"/>
<comment type="pathway">
    <text evidence="1 9">Cofactor biosynthesis; NAD(+) biosynthesis; quinolinate from iminoaspartate: step 1/1.</text>
</comment>
<dbReference type="EC" id="2.5.1.72" evidence="2 9"/>
<evidence type="ECO:0000256" key="9">
    <source>
        <dbReference type="HAMAP-Rule" id="MF_00568"/>
    </source>
</evidence>
<organism evidence="10 11">
    <name type="scientific">Methanomethylophilus alvi</name>
    <dbReference type="NCBI Taxonomy" id="1291540"/>
    <lineage>
        <taxon>Archaea</taxon>
        <taxon>Methanobacteriati</taxon>
        <taxon>Thermoplasmatota</taxon>
        <taxon>Thermoplasmata</taxon>
        <taxon>Methanomassiliicoccales</taxon>
        <taxon>Methanomethylophilaceae</taxon>
        <taxon>Methanomethylophilus</taxon>
    </lineage>
</organism>
<evidence type="ECO:0000256" key="8">
    <source>
        <dbReference type="ARBA" id="ARBA00023014"/>
    </source>
</evidence>
<evidence type="ECO:0000313" key="10">
    <source>
        <dbReference type="EMBL" id="AYQ55139.1"/>
    </source>
</evidence>
<reference evidence="10 11" key="1">
    <citation type="submission" date="2016-10" db="EMBL/GenBank/DDBJ databases">
        <title>Complete genome of the TMA-utilizing, human hosted archaeon Methanomethylophilus alvus Gen. nov, sp. nov., strain Mx-05, derived from a pure culture.</title>
        <authorList>
            <person name="Brugere J.-F."/>
            <person name="Ben Hania W."/>
            <person name="Chaudhary P.P."/>
            <person name="Gaci N."/>
            <person name="Borrel G."/>
            <person name="Cao Van Tuat L."/>
            <person name="Fardeau M.-L."/>
            <person name="Harris H.M.B."/>
            <person name="O'Toole P.W."/>
            <person name="Ollivier B."/>
        </authorList>
    </citation>
    <scope>NUCLEOTIDE SEQUENCE [LARGE SCALE GENOMIC DNA]</scope>
    <source>
        <strain evidence="10 11">Mx-05</strain>
    </source>
</reference>
<dbReference type="GO" id="GO:0034628">
    <property type="term" value="P:'de novo' NAD+ biosynthetic process from L-aspartate"/>
    <property type="evidence" value="ECO:0007669"/>
    <property type="project" value="TreeGrafter"/>
</dbReference>
<evidence type="ECO:0000256" key="4">
    <source>
        <dbReference type="ARBA" id="ARBA00022642"/>
    </source>
</evidence>
<keyword evidence="5 9" id="KW-0808">Transferase</keyword>
<comment type="function">
    <text evidence="9">Catalyzes the condensation of iminoaspartate with dihydroxyacetone phosphate to form quinolinate.</text>
</comment>
<dbReference type="InterPro" id="IPR003473">
    <property type="entry name" value="NadA"/>
</dbReference>
<dbReference type="InterPro" id="IPR036094">
    <property type="entry name" value="NadA_sf"/>
</dbReference>
<evidence type="ECO:0000256" key="3">
    <source>
        <dbReference type="ARBA" id="ARBA00022485"/>
    </source>
</evidence>
<dbReference type="EMBL" id="CP017686">
    <property type="protein sequence ID" value="AYQ55139.1"/>
    <property type="molecule type" value="Genomic_DNA"/>
</dbReference>
<dbReference type="GO" id="GO:0051539">
    <property type="term" value="F:4 iron, 4 sulfur cluster binding"/>
    <property type="evidence" value="ECO:0007669"/>
    <property type="project" value="UniProtKB-KW"/>
</dbReference>
<evidence type="ECO:0000256" key="1">
    <source>
        <dbReference type="ARBA" id="ARBA00005065"/>
    </source>
</evidence>
<feature type="binding site" evidence="9">
    <location>
        <position position="256"/>
    </location>
    <ligand>
        <name>[4Fe-4S] cluster</name>
        <dbReference type="ChEBI" id="CHEBI:49883"/>
    </ligand>
</feature>
<dbReference type="RefSeq" id="WP_015504880.1">
    <property type="nucleotide sequence ID" value="NZ_CP017686.1"/>
</dbReference>
<evidence type="ECO:0000256" key="7">
    <source>
        <dbReference type="ARBA" id="ARBA00023004"/>
    </source>
</evidence>
<evidence type="ECO:0000256" key="5">
    <source>
        <dbReference type="ARBA" id="ARBA00022679"/>
    </source>
</evidence>
<comment type="cofactor">
    <cofactor evidence="9">
        <name>[4Fe-4S] cluster</name>
        <dbReference type="ChEBI" id="CHEBI:49883"/>
    </cofactor>
    <text evidence="9">Binds 1 [4Fe-4S] cluster per subunit.</text>
</comment>
<dbReference type="Gene3D" id="3.40.50.10800">
    <property type="entry name" value="NadA-like"/>
    <property type="match status" value="3"/>
</dbReference>
<keyword evidence="4 9" id="KW-0662">Pyridine nucleotide biosynthesis</keyword>